<dbReference type="Gene3D" id="3.30.43.10">
    <property type="entry name" value="Uridine Diphospho-n-acetylenolpyruvylglucosamine Reductase, domain 2"/>
    <property type="match status" value="1"/>
</dbReference>
<evidence type="ECO:0000256" key="1">
    <source>
        <dbReference type="ARBA" id="ARBA00001974"/>
    </source>
</evidence>
<keyword evidence="4" id="KW-0274">FAD</keyword>
<dbReference type="STRING" id="1502745.SAMN02799620_02553"/>
<dbReference type="Gene3D" id="3.30.465.10">
    <property type="match status" value="1"/>
</dbReference>
<reference evidence="8" key="1">
    <citation type="submission" date="2016-10" db="EMBL/GenBank/DDBJ databases">
        <authorList>
            <person name="Varghese N."/>
            <person name="Submissions S."/>
        </authorList>
    </citation>
    <scope>NUCLEOTIDE SEQUENCE [LARGE SCALE GENOMIC DNA]</scope>
    <source>
        <strain evidence="8">UNC267MFSha1.1M11</strain>
    </source>
</reference>
<dbReference type="PROSITE" id="PS51387">
    <property type="entry name" value="FAD_PCMH"/>
    <property type="match status" value="1"/>
</dbReference>
<evidence type="ECO:0000313" key="8">
    <source>
        <dbReference type="Proteomes" id="UP000199707"/>
    </source>
</evidence>
<dbReference type="EMBL" id="FMUB01000005">
    <property type="protein sequence ID" value="SCX18748.1"/>
    <property type="molecule type" value="Genomic_DNA"/>
</dbReference>
<dbReference type="RefSeq" id="WP_090358142.1">
    <property type="nucleotide sequence ID" value="NZ_FMUB01000005.1"/>
</dbReference>
<dbReference type="InterPro" id="IPR050416">
    <property type="entry name" value="FAD-linked_Oxidoreductase"/>
</dbReference>
<dbReference type="InterPro" id="IPR036318">
    <property type="entry name" value="FAD-bd_PCMH-like_sf"/>
</dbReference>
<evidence type="ECO:0000256" key="5">
    <source>
        <dbReference type="ARBA" id="ARBA00023002"/>
    </source>
</evidence>
<evidence type="ECO:0000256" key="4">
    <source>
        <dbReference type="ARBA" id="ARBA00022827"/>
    </source>
</evidence>
<dbReference type="Pfam" id="PF01565">
    <property type="entry name" value="FAD_binding_4"/>
    <property type="match status" value="1"/>
</dbReference>
<dbReference type="PROSITE" id="PS51318">
    <property type="entry name" value="TAT"/>
    <property type="match status" value="1"/>
</dbReference>
<comment type="cofactor">
    <cofactor evidence="1">
        <name>FAD</name>
        <dbReference type="ChEBI" id="CHEBI:57692"/>
    </cofactor>
</comment>
<dbReference type="InterPro" id="IPR016169">
    <property type="entry name" value="FAD-bd_PCMH_sub2"/>
</dbReference>
<comment type="similarity">
    <text evidence="2">Belongs to the oxygen-dependent FAD-linked oxidoreductase family.</text>
</comment>
<dbReference type="PANTHER" id="PTHR42973">
    <property type="entry name" value="BINDING OXIDOREDUCTASE, PUTATIVE (AFU_ORTHOLOGUE AFUA_1G17690)-RELATED"/>
    <property type="match status" value="1"/>
</dbReference>
<dbReference type="InterPro" id="IPR006311">
    <property type="entry name" value="TAT_signal"/>
</dbReference>
<gene>
    <name evidence="7" type="ORF">SAMN02799620_02553</name>
</gene>
<evidence type="ECO:0000259" key="6">
    <source>
        <dbReference type="PROSITE" id="PS51387"/>
    </source>
</evidence>
<organism evidence="7 8">
    <name type="scientific">Mycolicibacterium fluoranthenivorans</name>
    <dbReference type="NCBI Taxonomy" id="258505"/>
    <lineage>
        <taxon>Bacteria</taxon>
        <taxon>Bacillati</taxon>
        <taxon>Actinomycetota</taxon>
        <taxon>Actinomycetes</taxon>
        <taxon>Mycobacteriales</taxon>
        <taxon>Mycobacteriaceae</taxon>
        <taxon>Mycolicibacterium</taxon>
    </lineage>
</organism>
<keyword evidence="5" id="KW-0560">Oxidoreductase</keyword>
<feature type="domain" description="FAD-binding PCMH-type" evidence="6">
    <location>
        <begin position="77"/>
        <end position="249"/>
    </location>
</feature>
<dbReference type="Proteomes" id="UP000199707">
    <property type="component" value="Unassembled WGS sequence"/>
</dbReference>
<dbReference type="InterPro" id="IPR016167">
    <property type="entry name" value="FAD-bd_PCMH_sub1"/>
</dbReference>
<name>A0A1G4W902_9MYCO</name>
<dbReference type="SUPFAM" id="SSF56176">
    <property type="entry name" value="FAD-binding/transporter-associated domain-like"/>
    <property type="match status" value="1"/>
</dbReference>
<evidence type="ECO:0000256" key="3">
    <source>
        <dbReference type="ARBA" id="ARBA00022630"/>
    </source>
</evidence>
<sequence length="485" mass="49026">MVELARQTFVRGALGLIAGAALGACAPATSQPGASPAPTAAGDPDWRTLAEGIDGAVVLPADGAYGSAKRIFNARYDDATPAAVVSVSSTGDVQKAMRFAADHALKVTPRCGGHSYIGASAADSALVLDLRGLPGGVRYDPATGVATIAAGADLASVQTALAAFGRAIPTGSCPSVGVSGLTLGGGLGSDARRFGLSCDALVSAVVALPGGDMVTASPDREADLYWALRGGGGGSCGVVTSLHFRTFATADRDVVTMTFPESAAVQMISGWHSWLGAAGRSTWGMVNLTAGPDPGLRCSVVLATPAGAGPAAAADVRAAIGVAPQRSTVKTFGHLDLVHYFAGGSDATRPRAFVAGSDVLGALTPATAEKLVSAMSAWPVTSGAATAVVESLDGAIGDQQPGDTAFPWRRQAACVQWYTEAPDIAAATAWLADAHAALHPDSVGAYVNYVEPGVAPARYFGTNLDRWAAVRRRYDPSGLMYSALT</sequence>
<dbReference type="InterPro" id="IPR012951">
    <property type="entry name" value="BBE"/>
</dbReference>
<dbReference type="PANTHER" id="PTHR42973:SF39">
    <property type="entry name" value="FAD-BINDING PCMH-TYPE DOMAIN-CONTAINING PROTEIN"/>
    <property type="match status" value="1"/>
</dbReference>
<dbReference type="PROSITE" id="PS51257">
    <property type="entry name" value="PROKAR_LIPOPROTEIN"/>
    <property type="match status" value="1"/>
</dbReference>
<protein>
    <submittedName>
        <fullName evidence="7">FAD/FMN-containing dehydrogenase</fullName>
    </submittedName>
</protein>
<dbReference type="GO" id="GO:0071949">
    <property type="term" value="F:FAD binding"/>
    <property type="evidence" value="ECO:0007669"/>
    <property type="project" value="InterPro"/>
</dbReference>
<dbReference type="AlphaFoldDB" id="A0A1G4W902"/>
<dbReference type="GO" id="GO:0016491">
    <property type="term" value="F:oxidoreductase activity"/>
    <property type="evidence" value="ECO:0007669"/>
    <property type="project" value="UniProtKB-KW"/>
</dbReference>
<evidence type="ECO:0000256" key="2">
    <source>
        <dbReference type="ARBA" id="ARBA00005466"/>
    </source>
</evidence>
<dbReference type="Pfam" id="PF08031">
    <property type="entry name" value="BBE"/>
    <property type="match status" value="1"/>
</dbReference>
<proteinExistence type="inferred from homology"/>
<evidence type="ECO:0000313" key="7">
    <source>
        <dbReference type="EMBL" id="SCX18748.1"/>
    </source>
</evidence>
<dbReference type="Gene3D" id="3.40.462.20">
    <property type="match status" value="1"/>
</dbReference>
<accession>A0A1G4W902</accession>
<dbReference type="InterPro" id="IPR006094">
    <property type="entry name" value="Oxid_FAD_bind_N"/>
</dbReference>
<keyword evidence="3" id="KW-0285">Flavoprotein</keyword>
<dbReference type="InterPro" id="IPR016166">
    <property type="entry name" value="FAD-bd_PCMH"/>
</dbReference>